<protein>
    <submittedName>
        <fullName evidence="2">Uncharacterized protein</fullName>
    </submittedName>
</protein>
<reference evidence="2" key="1">
    <citation type="journal article" date="2022" name="bioRxiv">
        <title>Sequencing and chromosome-scale assembly of the giantPleurodeles waltlgenome.</title>
        <authorList>
            <person name="Brown T."/>
            <person name="Elewa A."/>
            <person name="Iarovenko S."/>
            <person name="Subramanian E."/>
            <person name="Araus A.J."/>
            <person name="Petzold A."/>
            <person name="Susuki M."/>
            <person name="Suzuki K.-i.T."/>
            <person name="Hayashi T."/>
            <person name="Toyoda A."/>
            <person name="Oliveira C."/>
            <person name="Osipova E."/>
            <person name="Leigh N.D."/>
            <person name="Simon A."/>
            <person name="Yun M.H."/>
        </authorList>
    </citation>
    <scope>NUCLEOTIDE SEQUENCE</scope>
    <source>
        <strain evidence="2">20211129_DDA</strain>
        <tissue evidence="2">Liver</tissue>
    </source>
</reference>
<name>A0AAV7M8R0_PLEWA</name>
<feature type="region of interest" description="Disordered" evidence="1">
    <location>
        <begin position="1"/>
        <end position="67"/>
    </location>
</feature>
<keyword evidence="3" id="KW-1185">Reference proteome</keyword>
<evidence type="ECO:0000313" key="2">
    <source>
        <dbReference type="EMBL" id="KAJ1098298.1"/>
    </source>
</evidence>
<dbReference type="Proteomes" id="UP001066276">
    <property type="component" value="Chromosome 10"/>
</dbReference>
<evidence type="ECO:0000256" key="1">
    <source>
        <dbReference type="SAM" id="MobiDB-lite"/>
    </source>
</evidence>
<dbReference type="AlphaFoldDB" id="A0AAV7M8R0"/>
<comment type="caution">
    <text evidence="2">The sequence shown here is derived from an EMBL/GenBank/DDBJ whole genome shotgun (WGS) entry which is preliminary data.</text>
</comment>
<sequence length="83" mass="9016">MIGASTGAKRAAAKRSPKLGAHGREKTKRRPQPSREQELRFPRRKTQRTARGCGRPERTSPIMEATAGAVHGAGSECYGTAVW</sequence>
<evidence type="ECO:0000313" key="3">
    <source>
        <dbReference type="Proteomes" id="UP001066276"/>
    </source>
</evidence>
<dbReference type="EMBL" id="JANPWB010000014">
    <property type="protein sequence ID" value="KAJ1098298.1"/>
    <property type="molecule type" value="Genomic_DNA"/>
</dbReference>
<proteinExistence type="predicted"/>
<gene>
    <name evidence="2" type="ORF">NDU88_003414</name>
</gene>
<organism evidence="2 3">
    <name type="scientific">Pleurodeles waltl</name>
    <name type="common">Iberian ribbed newt</name>
    <dbReference type="NCBI Taxonomy" id="8319"/>
    <lineage>
        <taxon>Eukaryota</taxon>
        <taxon>Metazoa</taxon>
        <taxon>Chordata</taxon>
        <taxon>Craniata</taxon>
        <taxon>Vertebrata</taxon>
        <taxon>Euteleostomi</taxon>
        <taxon>Amphibia</taxon>
        <taxon>Batrachia</taxon>
        <taxon>Caudata</taxon>
        <taxon>Salamandroidea</taxon>
        <taxon>Salamandridae</taxon>
        <taxon>Pleurodelinae</taxon>
        <taxon>Pleurodeles</taxon>
    </lineage>
</organism>
<accession>A0AAV7M8R0</accession>